<proteinExistence type="predicted"/>
<gene>
    <name evidence="3" type="ORF">HMH06_09085</name>
</gene>
<dbReference type="EMBL" id="JABFOQ010000020">
    <property type="protein sequence ID" value="NOJ75978.1"/>
    <property type="molecule type" value="Genomic_DNA"/>
</dbReference>
<evidence type="ECO:0000256" key="1">
    <source>
        <dbReference type="SAM" id="SignalP"/>
    </source>
</evidence>
<evidence type="ECO:0000313" key="3">
    <source>
        <dbReference type="EMBL" id="NOJ75978.1"/>
    </source>
</evidence>
<reference evidence="3 4" key="1">
    <citation type="submission" date="2020-05" db="EMBL/GenBank/DDBJ databases">
        <title>Tigecycline resistant gene in Empedobacter stercoris.</title>
        <authorList>
            <person name="Chen Y."/>
            <person name="Cheng Y."/>
            <person name="Zhou K."/>
        </authorList>
    </citation>
    <scope>NUCLEOTIDE SEQUENCE [LARGE SCALE GENOMIC DNA]</scope>
    <source>
        <strain evidence="3 4">ES202</strain>
    </source>
</reference>
<evidence type="ECO:0000313" key="4">
    <source>
        <dbReference type="Proteomes" id="UP000580344"/>
    </source>
</evidence>
<dbReference type="PROSITE" id="PS51257">
    <property type="entry name" value="PROKAR_LIPOPROTEIN"/>
    <property type="match status" value="1"/>
</dbReference>
<comment type="caution">
    <text evidence="3">The sequence shown here is derived from an EMBL/GenBank/DDBJ whole genome shotgun (WGS) entry which is preliminary data.</text>
</comment>
<dbReference type="RefSeq" id="WP_171623272.1">
    <property type="nucleotide sequence ID" value="NZ_CBCRZD010000007.1"/>
</dbReference>
<dbReference type="Proteomes" id="UP000580344">
    <property type="component" value="Unassembled WGS sequence"/>
</dbReference>
<dbReference type="Pfam" id="PF18942">
    <property type="entry name" value="DUF5689"/>
    <property type="match status" value="1"/>
</dbReference>
<dbReference type="InterPro" id="IPR043744">
    <property type="entry name" value="DUF5689"/>
</dbReference>
<protein>
    <recommendedName>
        <fullName evidence="2">DUF5689 domain-containing protein</fullName>
    </recommendedName>
</protein>
<keyword evidence="4" id="KW-1185">Reference proteome</keyword>
<keyword evidence="1" id="KW-0732">Signal</keyword>
<organism evidence="3 4">
    <name type="scientific">Empedobacter stercoris</name>
    <dbReference type="NCBI Taxonomy" id="1628248"/>
    <lineage>
        <taxon>Bacteria</taxon>
        <taxon>Pseudomonadati</taxon>
        <taxon>Bacteroidota</taxon>
        <taxon>Flavobacteriia</taxon>
        <taxon>Flavobacteriales</taxon>
        <taxon>Weeksellaceae</taxon>
        <taxon>Empedobacter</taxon>
    </lineage>
</organism>
<sequence>MNTITKLTIATALSLGLFTAQSCVQDDDYSVPSLDCPQKKEANITIKDLLDQVYKKTLKLDDKGMVADDLIVEGIVITSDESGNLANTISFQDKASGATAGIQIELAERPVYGFYPIGSTVQVNLKGLKVAEDRGTIRIGTKIAGSTFDLDRMPKELREKVFIKTCDPIQAIAPKEVNSLAEALRAENVNTLVKIKNVQFKSPDTEKTYYPDGSTATADNVSLIDKSGTETDLRTSKYASFKDVELPTGSGEITVLVSKYNSSYQVYIRDTKDVNFDQPRFDVGGGQNPGGGNDTEAANLLFKGSDFNVWADFMSSINAKFGLKDYATSAVGLGRDDSNALQIKGTPAGNDYVFTAKLTNELPTNPKKITFYVKGKSGKSLSLNVNKSTTGFTPFNVGELANQPVTVSGAENNQYNGAIDTKGEWVLVTLNIEGLDIQKTVGNDLFSLKVGKEVAYDLIIDNIKID</sequence>
<feature type="signal peptide" evidence="1">
    <location>
        <begin position="1"/>
        <end position="22"/>
    </location>
</feature>
<accession>A0ABX1WMQ9</accession>
<feature type="chain" id="PRO_5047268987" description="DUF5689 domain-containing protein" evidence="1">
    <location>
        <begin position="23"/>
        <end position="466"/>
    </location>
</feature>
<evidence type="ECO:0000259" key="2">
    <source>
        <dbReference type="Pfam" id="PF18942"/>
    </source>
</evidence>
<name>A0ABX1WMQ9_9FLAO</name>
<feature type="domain" description="DUF5689" evidence="2">
    <location>
        <begin position="42"/>
        <end position="274"/>
    </location>
</feature>